<keyword evidence="8" id="KW-0472">Membrane</keyword>
<feature type="region of interest" description="Disordered" evidence="7">
    <location>
        <begin position="1701"/>
        <end position="1740"/>
    </location>
</feature>
<evidence type="ECO:0000313" key="10">
    <source>
        <dbReference type="EMBL" id="KAL0277850.1"/>
    </source>
</evidence>
<dbReference type="InterPro" id="IPR017441">
    <property type="entry name" value="Protein_kinase_ATP_BS"/>
</dbReference>
<evidence type="ECO:0000259" key="9">
    <source>
        <dbReference type="PROSITE" id="PS50011"/>
    </source>
</evidence>
<feature type="region of interest" description="Disordered" evidence="7">
    <location>
        <begin position="410"/>
        <end position="751"/>
    </location>
</feature>
<dbReference type="EMBL" id="JARGDH010000002">
    <property type="protein sequence ID" value="KAL0277850.1"/>
    <property type="molecule type" value="Genomic_DNA"/>
</dbReference>
<evidence type="ECO:0000256" key="7">
    <source>
        <dbReference type="SAM" id="MobiDB-lite"/>
    </source>
</evidence>
<dbReference type="PROSITE" id="PS50011">
    <property type="entry name" value="PROTEIN_KINASE_DOM"/>
    <property type="match status" value="1"/>
</dbReference>
<evidence type="ECO:0000256" key="1">
    <source>
        <dbReference type="ARBA" id="ARBA00022527"/>
    </source>
</evidence>
<accession>A0AAW2I641</accession>
<name>A0AAW2I641_9NEOP</name>
<feature type="region of interest" description="Disordered" evidence="7">
    <location>
        <begin position="1425"/>
        <end position="1540"/>
    </location>
</feature>
<evidence type="ECO:0000256" key="6">
    <source>
        <dbReference type="PROSITE-ProRule" id="PRU10141"/>
    </source>
</evidence>
<feature type="compositionally biased region" description="Basic and acidic residues" evidence="7">
    <location>
        <begin position="784"/>
        <end position="793"/>
    </location>
</feature>
<feature type="compositionally biased region" description="Basic and acidic residues" evidence="7">
    <location>
        <begin position="445"/>
        <end position="455"/>
    </location>
</feature>
<feature type="region of interest" description="Disordered" evidence="7">
    <location>
        <begin position="365"/>
        <end position="396"/>
    </location>
</feature>
<dbReference type="PANTHER" id="PTHR24346:SF93">
    <property type="entry name" value="NUAK FAMILY SNF1-LIKE KINASE 1"/>
    <property type="match status" value="1"/>
</dbReference>
<dbReference type="Gene3D" id="1.10.510.10">
    <property type="entry name" value="Transferase(Phosphotransferase) domain 1"/>
    <property type="match status" value="1"/>
</dbReference>
<feature type="compositionally biased region" description="Basic and acidic residues" evidence="7">
    <location>
        <begin position="1359"/>
        <end position="1368"/>
    </location>
</feature>
<feature type="region of interest" description="Disordered" evidence="7">
    <location>
        <begin position="1185"/>
        <end position="1264"/>
    </location>
</feature>
<feature type="compositionally biased region" description="Polar residues" evidence="7">
    <location>
        <begin position="681"/>
        <end position="694"/>
    </location>
</feature>
<feature type="compositionally biased region" description="Acidic residues" evidence="7">
    <location>
        <begin position="1097"/>
        <end position="1106"/>
    </location>
</feature>
<feature type="compositionally biased region" description="Basic and acidic residues" evidence="7">
    <location>
        <begin position="1425"/>
        <end position="1445"/>
    </location>
</feature>
<feature type="compositionally biased region" description="Basic residues" evidence="7">
    <location>
        <begin position="534"/>
        <end position="544"/>
    </location>
</feature>
<keyword evidence="5 6" id="KW-0067">ATP-binding</keyword>
<feature type="compositionally biased region" description="Basic and acidic residues" evidence="7">
    <location>
        <begin position="1200"/>
        <end position="1211"/>
    </location>
</feature>
<feature type="compositionally biased region" description="Basic and acidic residues" evidence="7">
    <location>
        <begin position="697"/>
        <end position="718"/>
    </location>
</feature>
<feature type="region of interest" description="Disordered" evidence="7">
    <location>
        <begin position="1781"/>
        <end position="1810"/>
    </location>
</feature>
<dbReference type="PROSITE" id="PS00107">
    <property type="entry name" value="PROTEIN_KINASE_ATP"/>
    <property type="match status" value="1"/>
</dbReference>
<feature type="compositionally biased region" description="Basic and acidic residues" evidence="7">
    <location>
        <begin position="1239"/>
        <end position="1252"/>
    </location>
</feature>
<dbReference type="GO" id="GO:0035556">
    <property type="term" value="P:intracellular signal transduction"/>
    <property type="evidence" value="ECO:0007669"/>
    <property type="project" value="TreeGrafter"/>
</dbReference>
<feature type="region of interest" description="Disordered" evidence="7">
    <location>
        <begin position="777"/>
        <end position="796"/>
    </location>
</feature>
<dbReference type="SUPFAM" id="SSF56112">
    <property type="entry name" value="Protein kinase-like (PK-like)"/>
    <property type="match status" value="1"/>
</dbReference>
<protein>
    <recommendedName>
        <fullName evidence="9">Protein kinase domain-containing protein</fullName>
    </recommendedName>
</protein>
<feature type="compositionally biased region" description="Basic and acidic residues" evidence="7">
    <location>
        <begin position="1331"/>
        <end position="1349"/>
    </location>
</feature>
<feature type="transmembrane region" description="Helical" evidence="8">
    <location>
        <begin position="6"/>
        <end position="25"/>
    </location>
</feature>
<feature type="region of interest" description="Disordered" evidence="7">
    <location>
        <begin position="821"/>
        <end position="1004"/>
    </location>
</feature>
<feature type="compositionally biased region" description="Low complexity" evidence="7">
    <location>
        <begin position="967"/>
        <end position="982"/>
    </location>
</feature>
<keyword evidence="2" id="KW-0808">Transferase</keyword>
<dbReference type="GO" id="GO:0005737">
    <property type="term" value="C:cytoplasm"/>
    <property type="evidence" value="ECO:0007669"/>
    <property type="project" value="TreeGrafter"/>
</dbReference>
<feature type="compositionally biased region" description="Basic and acidic residues" evidence="7">
    <location>
        <begin position="631"/>
        <end position="644"/>
    </location>
</feature>
<feature type="region of interest" description="Disordered" evidence="7">
    <location>
        <begin position="1572"/>
        <end position="1656"/>
    </location>
</feature>
<sequence>MKLVHLHFINVNIFLCSVEVYFIFLRFHQRRWKKSQFFVDIIGIIKMVVEQSNIDHIMRGLQSTEGVRLHNHRKKLRQRFDIIKKLGQGTYGKVQLGINKETGQEVAIKAIKKCKIETEADLVRIRREIQIMSSVRHPNIIHIYEVFENREKMVLVMEYAAGGELYDFLSERKVLEESEARRIFRQISTAVYYCHKHKICHRDLKLENILLDEHGNAKIADFGLSNVYDEQRLLNSFCGSPLYASPEIVKGTPYHGPEVDCWSLGVLLYTLVYGAMPFDGSNFKRLVKQISQGVYFEPKNPSSASPLIREMLTVNPQKRATIEQICSHWWVNQGFNVSCLDIAEDLANQTPVRLDLLLSLAPPPENPEKLVVTDDQSTTSQDAPARSLSVGSFMELDPNTEQRIRDFVAQEVPSDSNEKTVKRKLEPDASESSIKKESARKKERIKQSGDVKESEESANNAVMDVEAKTGKAKVEETAAASTEIADAKTEVASAKADESKTPEEVEKEKVPAEVKPEGEKPQPTAEVVKDKPTRKSVKVVKKKVVKDADGEKKEDIETADSKIKVKKKKKEDATTPEKKEADKEQKAETKEKEEPTAGKEIKRDSVTRKSQSVVKEEKATTPSEETPPPKLAERRKSKIFETAEKFMMNDPKSPTQEKPKKVFIPGVKVSDFAKAFERKSSLTNTPTVKSSPSRKSMPKETPERKSPTKESTEAKPETDISSQSTEQTEAKPEPEVEERKPIEITDEKLKKLKDSARNIISNALVEEERKKIKKQILKPPISKAKSEEGESKRPVTLQIGKETATVQVHTPENTKFLFDSPAEAASGENKENIEAAGNEKKTSKMEITLRSNTLPRGGTSKAEVRLKSPPVQEKAGNFRTEVEQRVGDPHATFTTQRSEVAFPVSAAQRPVRSMSLEPEIRKQPQPASKERIIPIQLEDGGHKEESEARDRVRDLDRPETRPKLPYQRTLSQRSTSLSRQSTADSDTEAAPAAPGEAIKKSPREFIIPIAVEGGGYVTPRATSLEPSDTLTSKRSIRPFSRKIGSLWSDNGSEDESPFSTLQRHPSRDLEEPFRLHRLRSTRPMRSSLDRADSASGSEEEEEDDDGFEILTAENLFSTLLSRVRSLTQRLNVDSGMRPGFPSSRLMNHFGPSERLFPNFHQPLQTRLSERPEFGRSLSRDLENGLNRWSRGDLSNSDSTRSMRDKSKRCESDTESISESSYSSRRTRGDKKSKRTSSRTKADAEETHRDRISRTYNPRSYQRQVSDSELVDRVLPTLHRTMSLKSDGIRRKPERMSVGICEEFSEGDGAKDFYDILAEKYGITNVKRYDLPREKSPEKPEEVHEPEKPAEVLPPIPPKPKKDEEKCRTPSEKLAAVLNLNKSKSEKPKAKKQDELKMIDKERLAGLSPQALELYEKTLALYQKKEEEPKAKSGIPKMKEKRETPEKSVLSKYLQGMDGSKSETEAKSSDEYFNEKKLKHYGSLRSRLTEKKKKEEEATSQRRRSLMENGSEKVTEPEASKEGKSKIPTTMEKSRGEKKYVDKAIRSLRESSVGPKDVVSENVLIKRAVSTNDCSAEKPGQSGRIVSGMLRKMEQPEVNGEDSKIPRPKEPARRPSLNSFVSRIETSLHRSPSSLLGLDDSSSLRSPDSESFDSWSNCSDLGSPDDFYFRGARYSAGNFDEMSTESVGERIRRKSFYTRFNERKKPRRSAILDSRKKYEEEPAQRKLYDDSRPRPFYKTEPETPVYRKTSLDWPRTIPTPTFIRSISQSSSLSGYATLPRSYLESSHRADVLERPLSPTSRYHDNDTRRQT</sequence>
<keyword evidence="8" id="KW-1133">Transmembrane helix</keyword>
<feature type="compositionally biased region" description="Basic and acidic residues" evidence="7">
    <location>
        <begin position="1065"/>
        <end position="1074"/>
    </location>
</feature>
<feature type="region of interest" description="Disordered" evidence="7">
    <location>
        <begin position="1043"/>
        <end position="1106"/>
    </location>
</feature>
<feature type="compositionally biased region" description="Basic residues" evidence="7">
    <location>
        <begin position="1224"/>
        <end position="1237"/>
    </location>
</feature>
<feature type="compositionally biased region" description="Basic and acidic residues" evidence="7">
    <location>
        <begin position="545"/>
        <end position="563"/>
    </location>
</feature>
<dbReference type="PANTHER" id="PTHR24346">
    <property type="entry name" value="MAP/MICROTUBULE AFFINITY-REGULATING KINASE"/>
    <property type="match status" value="1"/>
</dbReference>
<evidence type="ECO:0000256" key="2">
    <source>
        <dbReference type="ARBA" id="ARBA00022679"/>
    </source>
</evidence>
<feature type="compositionally biased region" description="Basic and acidic residues" evidence="7">
    <location>
        <begin position="728"/>
        <end position="751"/>
    </location>
</feature>
<dbReference type="GO" id="GO:0000226">
    <property type="term" value="P:microtubule cytoskeleton organization"/>
    <property type="evidence" value="ECO:0007669"/>
    <property type="project" value="TreeGrafter"/>
</dbReference>
<feature type="compositionally biased region" description="Basic and acidic residues" evidence="7">
    <location>
        <begin position="918"/>
        <end position="932"/>
    </location>
</feature>
<keyword evidence="3 6" id="KW-0547">Nucleotide-binding</keyword>
<feature type="compositionally biased region" description="Basic and acidic residues" evidence="7">
    <location>
        <begin position="570"/>
        <end position="607"/>
    </location>
</feature>
<feature type="compositionally biased region" description="Basic and acidic residues" evidence="7">
    <location>
        <begin position="485"/>
        <end position="520"/>
    </location>
</feature>
<dbReference type="SMART" id="SM00220">
    <property type="entry name" value="S_TKc"/>
    <property type="match status" value="1"/>
</dbReference>
<gene>
    <name evidence="10" type="ORF">PYX00_004985</name>
</gene>
<reference evidence="10" key="1">
    <citation type="journal article" date="2024" name="Gigascience">
        <title>Chromosome-level genome of the poultry shaft louse Menopon gallinae provides insight into the host-switching and adaptive evolution of parasitic lice.</title>
        <authorList>
            <person name="Xu Y."/>
            <person name="Ma L."/>
            <person name="Liu S."/>
            <person name="Liang Y."/>
            <person name="Liu Q."/>
            <person name="He Z."/>
            <person name="Tian L."/>
            <person name="Duan Y."/>
            <person name="Cai W."/>
            <person name="Li H."/>
            <person name="Song F."/>
        </authorList>
    </citation>
    <scope>NUCLEOTIDE SEQUENCE</scope>
    <source>
        <strain evidence="10">Cailab_2023a</strain>
    </source>
</reference>
<keyword evidence="8" id="KW-0812">Transmembrane</keyword>
<keyword evidence="1" id="KW-0723">Serine/threonine-protein kinase</keyword>
<evidence type="ECO:0000256" key="8">
    <source>
        <dbReference type="SAM" id="Phobius"/>
    </source>
</evidence>
<feature type="compositionally biased region" description="Polar residues" evidence="7">
    <location>
        <begin position="1615"/>
        <end position="1624"/>
    </location>
</feature>
<dbReference type="FunFam" id="3.30.200.20:FF:000315">
    <property type="entry name" value="Calcium-dependent protein kinase 3"/>
    <property type="match status" value="1"/>
</dbReference>
<feature type="compositionally biased region" description="Low complexity" evidence="7">
    <location>
        <begin position="1214"/>
        <end position="1223"/>
    </location>
</feature>
<feature type="compositionally biased region" description="Basic and acidic residues" evidence="7">
    <location>
        <begin position="828"/>
        <end position="844"/>
    </location>
</feature>
<feature type="compositionally biased region" description="Polar residues" evidence="7">
    <location>
        <begin position="1253"/>
        <end position="1264"/>
    </location>
</feature>
<feature type="region of interest" description="Disordered" evidence="7">
    <location>
        <begin position="1331"/>
        <end position="1368"/>
    </location>
</feature>
<proteinExistence type="predicted"/>
<organism evidence="10">
    <name type="scientific">Menopon gallinae</name>
    <name type="common">poultry shaft louse</name>
    <dbReference type="NCBI Taxonomy" id="328185"/>
    <lineage>
        <taxon>Eukaryota</taxon>
        <taxon>Metazoa</taxon>
        <taxon>Ecdysozoa</taxon>
        <taxon>Arthropoda</taxon>
        <taxon>Hexapoda</taxon>
        <taxon>Insecta</taxon>
        <taxon>Pterygota</taxon>
        <taxon>Neoptera</taxon>
        <taxon>Paraneoptera</taxon>
        <taxon>Psocodea</taxon>
        <taxon>Troctomorpha</taxon>
        <taxon>Phthiraptera</taxon>
        <taxon>Amblycera</taxon>
        <taxon>Menoponidae</taxon>
        <taxon>Menopon</taxon>
    </lineage>
</organism>
<evidence type="ECO:0000256" key="5">
    <source>
        <dbReference type="ARBA" id="ARBA00022840"/>
    </source>
</evidence>
<evidence type="ECO:0000256" key="4">
    <source>
        <dbReference type="ARBA" id="ARBA00022777"/>
    </source>
</evidence>
<feature type="compositionally biased region" description="Basic and acidic residues" evidence="7">
    <location>
        <begin position="416"/>
        <end position="437"/>
    </location>
</feature>
<dbReference type="GO" id="GO:0005524">
    <property type="term" value="F:ATP binding"/>
    <property type="evidence" value="ECO:0007669"/>
    <property type="project" value="UniProtKB-UniRule"/>
</dbReference>
<feature type="binding site" evidence="6">
    <location>
        <position position="113"/>
    </location>
    <ligand>
        <name>ATP</name>
        <dbReference type="ChEBI" id="CHEBI:30616"/>
    </ligand>
</feature>
<evidence type="ECO:0000256" key="3">
    <source>
        <dbReference type="ARBA" id="ARBA00022741"/>
    </source>
</evidence>
<feature type="compositionally biased region" description="Basic and acidic residues" evidence="7">
    <location>
        <begin position="465"/>
        <end position="476"/>
    </location>
</feature>
<dbReference type="InterPro" id="IPR000719">
    <property type="entry name" value="Prot_kinase_dom"/>
</dbReference>
<feature type="compositionally biased region" description="Basic and acidic residues" evidence="7">
    <location>
        <begin position="1800"/>
        <end position="1810"/>
    </location>
</feature>
<feature type="compositionally biased region" description="Low complexity" evidence="7">
    <location>
        <begin position="1630"/>
        <end position="1645"/>
    </location>
</feature>
<dbReference type="CDD" id="cd14073">
    <property type="entry name" value="STKc_NUAK"/>
    <property type="match status" value="1"/>
</dbReference>
<feature type="compositionally biased region" description="Basic and acidic residues" evidence="7">
    <location>
        <begin position="1486"/>
        <end position="1499"/>
    </location>
</feature>
<dbReference type="InterPro" id="IPR011009">
    <property type="entry name" value="Kinase-like_dom_sf"/>
</dbReference>
<dbReference type="GO" id="GO:0050321">
    <property type="term" value="F:tau-protein kinase activity"/>
    <property type="evidence" value="ECO:0007669"/>
    <property type="project" value="TreeGrafter"/>
</dbReference>
<feature type="compositionally biased region" description="Basic and acidic residues" evidence="7">
    <location>
        <begin position="939"/>
        <end position="962"/>
    </location>
</feature>
<dbReference type="Pfam" id="PF00069">
    <property type="entry name" value="Pkinase"/>
    <property type="match status" value="1"/>
</dbReference>
<keyword evidence="4" id="KW-0418">Kinase</keyword>
<dbReference type="InterPro" id="IPR008271">
    <property type="entry name" value="Ser/Thr_kinase_AS"/>
</dbReference>
<feature type="compositionally biased region" description="Basic and acidic residues" evidence="7">
    <location>
        <begin position="1459"/>
        <end position="1475"/>
    </location>
</feature>
<feature type="compositionally biased region" description="Basic and acidic residues" evidence="7">
    <location>
        <begin position="1712"/>
        <end position="1740"/>
    </location>
</feature>
<feature type="domain" description="Protein kinase" evidence="9">
    <location>
        <begin position="80"/>
        <end position="331"/>
    </location>
</feature>
<feature type="compositionally biased region" description="Basic and acidic residues" evidence="7">
    <location>
        <begin position="1590"/>
        <end position="1612"/>
    </location>
</feature>
<dbReference type="FunFam" id="1.10.510.10:FF:000389">
    <property type="entry name" value="Uncharacterized protein, isoform E"/>
    <property type="match status" value="1"/>
</dbReference>
<dbReference type="PROSITE" id="PS00108">
    <property type="entry name" value="PROTEIN_KINASE_ST"/>
    <property type="match status" value="1"/>
</dbReference>
<comment type="caution">
    <text evidence="10">The sequence shown here is derived from an EMBL/GenBank/DDBJ whole genome shotgun (WGS) entry which is preliminary data.</text>
</comment>
<feature type="compositionally biased region" description="Basic and acidic residues" evidence="7">
    <location>
        <begin position="1509"/>
        <end position="1524"/>
    </location>
</feature>
<feature type="compositionally biased region" description="Basic and acidic residues" evidence="7">
    <location>
        <begin position="1531"/>
        <end position="1540"/>
    </location>
</feature>